<evidence type="ECO:0000313" key="16">
    <source>
        <dbReference type="Proteomes" id="UP000025171"/>
    </source>
</evidence>
<keyword evidence="11" id="KW-0479">Metal-binding</keyword>
<dbReference type="InterPro" id="IPR008279">
    <property type="entry name" value="PEP-util_enz_mobile_dom"/>
</dbReference>
<name>A0A059FCP2_9PROT</name>
<evidence type="ECO:0000256" key="6">
    <source>
        <dbReference type="ARBA" id="ARBA00022448"/>
    </source>
</evidence>
<dbReference type="GO" id="GO:0046872">
    <property type="term" value="F:metal ion binding"/>
    <property type="evidence" value="ECO:0007669"/>
    <property type="project" value="UniProtKB-KW"/>
</dbReference>
<evidence type="ECO:0000256" key="10">
    <source>
        <dbReference type="ARBA" id="ARBA00022683"/>
    </source>
</evidence>
<comment type="subcellular location">
    <subcellularLocation>
        <location evidence="3">Cytoplasm</location>
    </subcellularLocation>
</comment>
<dbReference type="InterPro" id="IPR040442">
    <property type="entry name" value="Pyrv_kinase-like_dom_sf"/>
</dbReference>
<gene>
    <name evidence="15" type="ORF">HJO_15588</name>
</gene>
<dbReference type="InterPro" id="IPR029016">
    <property type="entry name" value="GAF-like_dom_sf"/>
</dbReference>
<dbReference type="Pfam" id="PF05524">
    <property type="entry name" value="PEP-utilisers_N"/>
    <property type="match status" value="1"/>
</dbReference>
<dbReference type="SUPFAM" id="SSF52009">
    <property type="entry name" value="Phosphohistidine domain"/>
    <property type="match status" value="1"/>
</dbReference>
<dbReference type="SMART" id="SM00065">
    <property type="entry name" value="GAF"/>
    <property type="match status" value="1"/>
</dbReference>
<keyword evidence="10" id="KW-0598">Phosphotransferase system</keyword>
<evidence type="ECO:0000256" key="4">
    <source>
        <dbReference type="ARBA" id="ARBA00007837"/>
    </source>
</evidence>
<dbReference type="InterPro" id="IPR036618">
    <property type="entry name" value="PtsI_HPr-bd_sf"/>
</dbReference>
<dbReference type="PANTHER" id="PTHR46244:SF6">
    <property type="entry name" value="PHOSPHOENOLPYRUVATE-PROTEIN PHOSPHOTRANSFERASE"/>
    <property type="match status" value="1"/>
</dbReference>
<evidence type="ECO:0000256" key="11">
    <source>
        <dbReference type="ARBA" id="ARBA00022723"/>
    </source>
</evidence>
<evidence type="ECO:0000256" key="1">
    <source>
        <dbReference type="ARBA" id="ARBA00000683"/>
    </source>
</evidence>
<dbReference type="Gene3D" id="3.20.20.60">
    <property type="entry name" value="Phosphoenolpyruvate-binding domains"/>
    <property type="match status" value="1"/>
</dbReference>
<evidence type="ECO:0000313" key="15">
    <source>
        <dbReference type="EMBL" id="KCZ88298.1"/>
    </source>
</evidence>
<dbReference type="RefSeq" id="WP_035618823.1">
    <property type="nucleotide sequence ID" value="NZ_ARYK01000010.1"/>
</dbReference>
<keyword evidence="6" id="KW-0813">Transport</keyword>
<evidence type="ECO:0000256" key="8">
    <source>
        <dbReference type="ARBA" id="ARBA00022597"/>
    </source>
</evidence>
<dbReference type="InterPro" id="IPR006318">
    <property type="entry name" value="PTS_EI-like"/>
</dbReference>
<protein>
    <recommendedName>
        <fullName evidence="5">phosphoenolpyruvate--protein phosphotransferase</fullName>
        <ecNumber evidence="5">2.7.3.9</ecNumber>
    </recommendedName>
</protein>
<comment type="similarity">
    <text evidence="4">Belongs to the PEP-utilizing enzyme family.</text>
</comment>
<dbReference type="SUPFAM" id="SSF51621">
    <property type="entry name" value="Phosphoenolpyruvate/pyruvate domain"/>
    <property type="match status" value="1"/>
</dbReference>
<dbReference type="InterPro" id="IPR036637">
    <property type="entry name" value="Phosphohistidine_dom_sf"/>
</dbReference>
<comment type="caution">
    <text evidence="15">The sequence shown here is derived from an EMBL/GenBank/DDBJ whole genome shotgun (WGS) entry which is preliminary data.</text>
</comment>
<evidence type="ECO:0000259" key="14">
    <source>
        <dbReference type="SMART" id="SM00065"/>
    </source>
</evidence>
<dbReference type="InterPro" id="IPR008731">
    <property type="entry name" value="PTS_EIN"/>
</dbReference>
<dbReference type="InterPro" id="IPR015813">
    <property type="entry name" value="Pyrv/PenolPyrv_kinase-like_dom"/>
</dbReference>
<evidence type="ECO:0000256" key="2">
    <source>
        <dbReference type="ARBA" id="ARBA00001946"/>
    </source>
</evidence>
<dbReference type="PATRIC" id="fig|1280950.3.peg.3129"/>
<dbReference type="GO" id="GO:0005737">
    <property type="term" value="C:cytoplasm"/>
    <property type="evidence" value="ECO:0007669"/>
    <property type="project" value="UniProtKB-SubCell"/>
</dbReference>
<proteinExistence type="inferred from homology"/>
<keyword evidence="8" id="KW-0762">Sugar transport</keyword>
<dbReference type="OrthoDB" id="9765468at2"/>
<dbReference type="EC" id="2.7.3.9" evidence="5"/>
<dbReference type="EMBL" id="ARYK01000010">
    <property type="protein sequence ID" value="KCZ88298.1"/>
    <property type="molecule type" value="Genomic_DNA"/>
</dbReference>
<evidence type="ECO:0000256" key="7">
    <source>
        <dbReference type="ARBA" id="ARBA00022490"/>
    </source>
</evidence>
<keyword evidence="7" id="KW-0963">Cytoplasm</keyword>
<keyword evidence="16" id="KW-1185">Reference proteome</keyword>
<dbReference type="Gene3D" id="1.10.274.10">
    <property type="entry name" value="PtsI, HPr-binding domain"/>
    <property type="match status" value="1"/>
</dbReference>
<keyword evidence="15" id="KW-0670">Pyruvate</keyword>
<dbReference type="GO" id="GO:0016301">
    <property type="term" value="F:kinase activity"/>
    <property type="evidence" value="ECO:0007669"/>
    <property type="project" value="UniProtKB-KW"/>
</dbReference>
<dbReference type="Pfam" id="PF02896">
    <property type="entry name" value="PEP-utilizers_C"/>
    <property type="match status" value="1"/>
</dbReference>
<dbReference type="PANTHER" id="PTHR46244">
    <property type="entry name" value="PHOSPHOENOLPYRUVATE-PROTEIN PHOSPHOTRANSFERASE"/>
    <property type="match status" value="1"/>
</dbReference>
<evidence type="ECO:0000256" key="5">
    <source>
        <dbReference type="ARBA" id="ARBA00012232"/>
    </source>
</evidence>
<dbReference type="GO" id="GO:0009401">
    <property type="term" value="P:phosphoenolpyruvate-dependent sugar phosphotransferase system"/>
    <property type="evidence" value="ECO:0007669"/>
    <property type="project" value="UniProtKB-KW"/>
</dbReference>
<dbReference type="Gene3D" id="3.30.450.40">
    <property type="match status" value="1"/>
</dbReference>
<dbReference type="SUPFAM" id="SSF55781">
    <property type="entry name" value="GAF domain-like"/>
    <property type="match status" value="1"/>
</dbReference>
<organism evidence="15 16">
    <name type="scientific">Hyphomonas johnsonii MHS-2</name>
    <dbReference type="NCBI Taxonomy" id="1280950"/>
    <lineage>
        <taxon>Bacteria</taxon>
        <taxon>Pseudomonadati</taxon>
        <taxon>Pseudomonadota</taxon>
        <taxon>Alphaproteobacteria</taxon>
        <taxon>Hyphomonadales</taxon>
        <taxon>Hyphomonadaceae</taxon>
        <taxon>Hyphomonas</taxon>
    </lineage>
</organism>
<keyword evidence="13" id="KW-0460">Magnesium</keyword>
<dbReference type="Gene3D" id="3.50.30.10">
    <property type="entry name" value="Phosphohistidine domain"/>
    <property type="match status" value="1"/>
</dbReference>
<keyword evidence="12" id="KW-0418">Kinase</keyword>
<dbReference type="GO" id="GO:0008965">
    <property type="term" value="F:phosphoenolpyruvate-protein phosphotransferase activity"/>
    <property type="evidence" value="ECO:0007669"/>
    <property type="project" value="UniProtKB-EC"/>
</dbReference>
<accession>A0A059FCP2</accession>
<dbReference type="NCBIfam" id="TIGR01417">
    <property type="entry name" value="PTS_I_fam"/>
    <property type="match status" value="1"/>
</dbReference>
<evidence type="ECO:0000256" key="12">
    <source>
        <dbReference type="ARBA" id="ARBA00022777"/>
    </source>
</evidence>
<sequence length="754" mass="82643">MPYNLPATRLLMNRLRQVMAEDGDTRFRLDQVVRLIASTMVADVCSVYLRLSDGGLLLIATEGLKPEAVSATRLAPNEGLVGLVARRGEAMAIQNAPRHPAFSYRPETGEDPFHAFLGMPILRGGRVLGVLTVQNRTERAYGDDEIDTLQTIAMVLAEIVDRMDPEHISNGVDSKRERNLASLHGRVLCEGLGYGRAVLHDPVVPAAKFFAADQTLEAARLSEALVGLKASIDQMLALDGAALGDDPRDVMETYRLLAHDPSWAEKMREGIRSGLSAEASVDRARREHRARLQSARDPYLRERLNDLEDLDNRLLRILGGEDGRPQISEERSVLVARRLGPAELLEYSNTGLRAILMEEAAVSSHAAIVARALGIPTLGGIEGLTSRIDQGDWVIVDAEQGRLHIRPDDSLYDAYKGRVAIRSERQAGYAALRDLPARTKDGTDVKLYLNAGLDLDLDMLEQAGADGVGLFRTEFQFLVSETLPRLDDQVALYRRVLDRAAGKPVIFRTVDLGGDKVLPALNTAREENPALGWRSVRFALDHKGLFRRQLRALVRAAGTDPLTVMFPMVTTPGEFFEARELLMKEVAWTLSRTGKTPSRLEVGVMLETPALAFSLTELAGEVDFLSVGTNDLMQFFFAADRMTPSVSDRYDLVSPAALRFLKLVSQTCIDHSIRMSACGEATASPISALCFIALGFLNLSMPAASIGPVKRMVRSLDLAAFRKDFLAALDAPDTAFRNQVLALASDHGVQLSDA</sequence>
<evidence type="ECO:0000256" key="13">
    <source>
        <dbReference type="ARBA" id="ARBA00022842"/>
    </source>
</evidence>
<dbReference type="Pfam" id="PF01590">
    <property type="entry name" value="GAF"/>
    <property type="match status" value="1"/>
</dbReference>
<feature type="domain" description="GAF" evidence="14">
    <location>
        <begin position="24"/>
        <end position="170"/>
    </location>
</feature>
<dbReference type="STRING" id="1280950.HJO_15588"/>
<dbReference type="InterPro" id="IPR003018">
    <property type="entry name" value="GAF"/>
</dbReference>
<dbReference type="SUPFAM" id="SSF47831">
    <property type="entry name" value="Enzyme I of the PEP:sugar phosphotransferase system HPr-binding (sub)domain"/>
    <property type="match status" value="1"/>
</dbReference>
<comment type="cofactor">
    <cofactor evidence="2">
        <name>Mg(2+)</name>
        <dbReference type="ChEBI" id="CHEBI:18420"/>
    </cofactor>
</comment>
<evidence type="ECO:0000256" key="3">
    <source>
        <dbReference type="ARBA" id="ARBA00004496"/>
    </source>
</evidence>
<dbReference type="Pfam" id="PF00391">
    <property type="entry name" value="PEP-utilizers"/>
    <property type="match status" value="1"/>
</dbReference>
<dbReference type="eggNOG" id="COG3605">
    <property type="taxonomic scope" value="Bacteria"/>
</dbReference>
<dbReference type="InterPro" id="IPR000121">
    <property type="entry name" value="PEP_util_C"/>
</dbReference>
<dbReference type="PRINTS" id="PR01736">
    <property type="entry name" value="PHPHTRNFRASE"/>
</dbReference>
<dbReference type="InterPro" id="IPR050499">
    <property type="entry name" value="PEP-utilizing_PTS_enzyme"/>
</dbReference>
<keyword evidence="9 15" id="KW-0808">Transferase</keyword>
<dbReference type="Proteomes" id="UP000025171">
    <property type="component" value="Unassembled WGS sequence"/>
</dbReference>
<reference evidence="15 16" key="1">
    <citation type="journal article" date="2014" name="Antonie Van Leeuwenhoek">
        <title>Hyphomonas beringensis sp. nov. and Hyphomonas chukchiensis sp. nov., isolated from surface seawater of the Bering Sea and Chukchi Sea.</title>
        <authorList>
            <person name="Li C."/>
            <person name="Lai Q."/>
            <person name="Li G."/>
            <person name="Dong C."/>
            <person name="Wang J."/>
            <person name="Liao Y."/>
            <person name="Shao Z."/>
        </authorList>
    </citation>
    <scope>NUCLEOTIDE SEQUENCE [LARGE SCALE GENOMIC DNA]</scope>
    <source>
        <strain evidence="15 16">MHS-2</strain>
    </source>
</reference>
<dbReference type="AlphaFoldDB" id="A0A059FCP2"/>
<comment type="catalytic activity">
    <reaction evidence="1">
        <text>L-histidyl-[protein] + phosphoenolpyruvate = N(pros)-phospho-L-histidyl-[protein] + pyruvate</text>
        <dbReference type="Rhea" id="RHEA:23880"/>
        <dbReference type="Rhea" id="RHEA-COMP:9745"/>
        <dbReference type="Rhea" id="RHEA-COMP:9746"/>
        <dbReference type="ChEBI" id="CHEBI:15361"/>
        <dbReference type="ChEBI" id="CHEBI:29979"/>
        <dbReference type="ChEBI" id="CHEBI:58702"/>
        <dbReference type="ChEBI" id="CHEBI:64837"/>
        <dbReference type="EC" id="2.7.3.9"/>
    </reaction>
</comment>
<evidence type="ECO:0000256" key="9">
    <source>
        <dbReference type="ARBA" id="ARBA00022679"/>
    </source>
</evidence>